<dbReference type="GO" id="GO:0046503">
    <property type="term" value="P:glycerolipid catabolic process"/>
    <property type="evidence" value="ECO:0007669"/>
    <property type="project" value="TreeGrafter"/>
</dbReference>
<organism evidence="2 3">
    <name type="scientific">Shimia abyssi</name>
    <dbReference type="NCBI Taxonomy" id="1662395"/>
    <lineage>
        <taxon>Bacteria</taxon>
        <taxon>Pseudomonadati</taxon>
        <taxon>Pseudomonadota</taxon>
        <taxon>Alphaproteobacteria</taxon>
        <taxon>Rhodobacterales</taxon>
        <taxon>Roseobacteraceae</taxon>
    </lineage>
</organism>
<name>A0A2P8F905_9RHOB</name>
<gene>
    <name evidence="2" type="ORF">CLV88_112140</name>
</gene>
<evidence type="ECO:0000313" key="3">
    <source>
        <dbReference type="Proteomes" id="UP000240418"/>
    </source>
</evidence>
<dbReference type="InterPro" id="IPR000073">
    <property type="entry name" value="AB_hydrolase_1"/>
</dbReference>
<comment type="caution">
    <text evidence="2">The sequence shown here is derived from an EMBL/GenBank/DDBJ whole genome shotgun (WGS) entry which is preliminary data.</text>
</comment>
<dbReference type="RefSeq" id="WP_106609531.1">
    <property type="nucleotide sequence ID" value="NZ_PYGJ01000012.1"/>
</dbReference>
<reference evidence="2 3" key="1">
    <citation type="submission" date="2018-03" db="EMBL/GenBank/DDBJ databases">
        <title>Genomic Encyclopedia of Archaeal and Bacterial Type Strains, Phase II (KMG-II): from individual species to whole genera.</title>
        <authorList>
            <person name="Goeker M."/>
        </authorList>
    </citation>
    <scope>NUCLEOTIDE SEQUENCE [LARGE SCALE GENOMIC DNA]</scope>
    <source>
        <strain evidence="2 3">DSM 100673</strain>
    </source>
</reference>
<dbReference type="SUPFAM" id="SSF53474">
    <property type="entry name" value="alpha/beta-Hydrolases"/>
    <property type="match status" value="1"/>
</dbReference>
<dbReference type="PANTHER" id="PTHR43433">
    <property type="entry name" value="HYDROLASE, ALPHA/BETA FOLD FAMILY PROTEIN"/>
    <property type="match status" value="1"/>
</dbReference>
<dbReference type="Pfam" id="PF00561">
    <property type="entry name" value="Abhydrolase_1"/>
    <property type="match status" value="1"/>
</dbReference>
<evidence type="ECO:0000313" key="2">
    <source>
        <dbReference type="EMBL" id="PSL18216.1"/>
    </source>
</evidence>
<dbReference type="Proteomes" id="UP000240418">
    <property type="component" value="Unassembled WGS sequence"/>
</dbReference>
<dbReference type="PANTHER" id="PTHR43433:SF5">
    <property type="entry name" value="AB HYDROLASE-1 DOMAIN-CONTAINING PROTEIN"/>
    <property type="match status" value="1"/>
</dbReference>
<dbReference type="AlphaFoldDB" id="A0A2P8F905"/>
<sequence length="294" mass="31511">MQITANGIKLDIETFGPADGIPLILIRGLGSQLIHWPSELTHGLAARGYRVVIFDNRDVGQSERCPDPDVPTKAEALLDIAQSAATVPTAYALADMARDVTGLMDALDIKTAHIFGISMGGMITQLLAIHHAKRLRSASMVMTSARPENDPRTVRELLAYPTDQADYVEGWVQEHAQNGSPGYPMTEAEIRDQAEIAWSRGVDAEGINRQLLAIMAASDRRPDLPSITVPCQVIHGTDDALIPLDLGAEIAGLIPGCHYHAIDGMGHIITPALAPLIVGLIDDFISGLSNQAPP</sequence>
<evidence type="ECO:0000259" key="1">
    <source>
        <dbReference type="Pfam" id="PF00561"/>
    </source>
</evidence>
<proteinExistence type="predicted"/>
<keyword evidence="3" id="KW-1185">Reference proteome</keyword>
<protein>
    <submittedName>
        <fullName evidence="2">Pimeloyl-ACP methyl ester carboxylesterase</fullName>
    </submittedName>
</protein>
<dbReference type="Gene3D" id="3.40.50.1820">
    <property type="entry name" value="alpha/beta hydrolase"/>
    <property type="match status" value="1"/>
</dbReference>
<dbReference type="OrthoDB" id="9798888at2"/>
<accession>A0A2P8F905</accession>
<dbReference type="InterPro" id="IPR029058">
    <property type="entry name" value="AB_hydrolase_fold"/>
</dbReference>
<dbReference type="EMBL" id="PYGJ01000012">
    <property type="protein sequence ID" value="PSL18216.1"/>
    <property type="molecule type" value="Genomic_DNA"/>
</dbReference>
<dbReference type="InterPro" id="IPR050471">
    <property type="entry name" value="AB_hydrolase"/>
</dbReference>
<dbReference type="GO" id="GO:0004806">
    <property type="term" value="F:triacylglycerol lipase activity"/>
    <property type="evidence" value="ECO:0007669"/>
    <property type="project" value="TreeGrafter"/>
</dbReference>
<feature type="domain" description="AB hydrolase-1" evidence="1">
    <location>
        <begin position="22"/>
        <end position="178"/>
    </location>
</feature>